<dbReference type="EMBL" id="CP016534">
    <property type="protein sequence ID" value="ANU10719.1"/>
    <property type="molecule type" value="Genomic_DNA"/>
</dbReference>
<evidence type="ECO:0000313" key="3">
    <source>
        <dbReference type="Proteomes" id="UP000004725"/>
    </source>
</evidence>
<evidence type="ECO:0000313" key="1">
    <source>
        <dbReference type="EMBL" id="ANU10719.1"/>
    </source>
</evidence>
<keyword evidence="4" id="KW-1185">Reference proteome</keyword>
<reference evidence="1" key="3">
    <citation type="submission" date="2016-10" db="EMBL/GenBank/DDBJ databases">
        <authorList>
            <person name="See-Too W.S."/>
        </authorList>
    </citation>
    <scope>NUCLEOTIDE SEQUENCE</scope>
    <source>
        <strain evidence="1">DSM 14505</strain>
    </source>
</reference>
<proteinExistence type="predicted"/>
<reference evidence="2 3" key="1">
    <citation type="journal article" date="2012" name="J. Bacteriol.">
        <title>Genome Sequence of the Antarctic Psychrophile Bacterium Planococcus antarcticus DSM 14505.</title>
        <authorList>
            <person name="Margolles A."/>
            <person name="Gueimonde M."/>
            <person name="Sanchez B."/>
        </authorList>
    </citation>
    <scope>NUCLEOTIDE SEQUENCE [LARGE SCALE GENOMIC DNA]</scope>
    <source>
        <strain evidence="2 3">DSM 14505</strain>
    </source>
</reference>
<sequence>MKYKHFKSTIEHKYKTSLKELLYTVCVVEKLNALKGSKQLGIAKEVFVYWRHYYRFEERQRLFDQTVKEIKDKPVFYAEEVKNVIECHNSNN</sequence>
<gene>
    <name evidence="2" type="ORF">A1A1_09676</name>
    <name evidence="1" type="ORF">BBH88_10560</name>
</gene>
<evidence type="ECO:0000313" key="2">
    <source>
        <dbReference type="EMBL" id="EIM06809.1"/>
    </source>
</evidence>
<evidence type="ECO:0000313" key="4">
    <source>
        <dbReference type="Proteomes" id="UP000092661"/>
    </source>
</evidence>
<dbReference type="KEGG" id="pana:BBH88_10560"/>
<dbReference type="Proteomes" id="UP000092661">
    <property type="component" value="Chromosome"/>
</dbReference>
<accession>A0A1C7DGN1</accession>
<protein>
    <recommendedName>
        <fullName evidence="5">Transposase</fullName>
    </recommendedName>
</protein>
<dbReference type="EMBL" id="AJYB01000026">
    <property type="protein sequence ID" value="EIM06809.1"/>
    <property type="molecule type" value="Genomic_DNA"/>
</dbReference>
<dbReference type="AlphaFoldDB" id="A0A1C7DGN1"/>
<reference evidence="4" key="2">
    <citation type="submission" date="2016-07" db="EMBL/GenBank/DDBJ databases">
        <authorList>
            <person name="See-Too W.S."/>
        </authorList>
    </citation>
    <scope>NUCLEOTIDE SEQUENCE [LARGE SCALE GENOMIC DNA]</scope>
    <source>
        <strain evidence="4">DSM 14505</strain>
    </source>
</reference>
<organism evidence="2 3">
    <name type="scientific">Planococcus antarcticus DSM 14505</name>
    <dbReference type="NCBI Taxonomy" id="1185653"/>
    <lineage>
        <taxon>Bacteria</taxon>
        <taxon>Bacillati</taxon>
        <taxon>Bacillota</taxon>
        <taxon>Bacilli</taxon>
        <taxon>Bacillales</taxon>
        <taxon>Caryophanaceae</taxon>
        <taxon>Planococcus</taxon>
    </lineage>
</organism>
<dbReference type="Proteomes" id="UP000004725">
    <property type="component" value="Unassembled WGS sequence"/>
</dbReference>
<dbReference type="RefSeq" id="WP_006829920.1">
    <property type="nucleotide sequence ID" value="NZ_AJYB01000026.1"/>
</dbReference>
<evidence type="ECO:0008006" key="5">
    <source>
        <dbReference type="Google" id="ProtNLM"/>
    </source>
</evidence>
<name>A0A1C7DGN1_9BACL</name>